<gene>
    <name evidence="2" type="ORF">LEP1GSC150_0580</name>
</gene>
<evidence type="ECO:0000313" key="2">
    <source>
        <dbReference type="EMBL" id="EMG19610.1"/>
    </source>
</evidence>
<sequence>MSNAYVIDAVRTPRGKGKKRGALASIHPQELSAATLNAIQERNGIKPEIVEEVVM</sequence>
<protein>
    <submittedName>
        <fullName evidence="2">Thiolase, N-terminal domain protein</fullName>
    </submittedName>
</protein>
<dbReference type="Proteomes" id="UP000011778">
    <property type="component" value="Unassembled WGS sequence"/>
</dbReference>
<dbReference type="AlphaFoldDB" id="M3G2Z1"/>
<name>M3G2Z1_LEPIT</name>
<feature type="non-terminal residue" evidence="2">
    <location>
        <position position="55"/>
    </location>
</feature>
<comment type="caution">
    <text evidence="2">The sequence shown here is derived from an EMBL/GenBank/DDBJ whole genome shotgun (WGS) entry which is preliminary data.</text>
</comment>
<dbReference type="PANTHER" id="PTHR43365">
    <property type="entry name" value="BLR7806 PROTEIN"/>
    <property type="match status" value="1"/>
</dbReference>
<reference evidence="2 3" key="1">
    <citation type="submission" date="2013-02" db="EMBL/GenBank/DDBJ databases">
        <authorList>
            <person name="Harkins D.M."/>
            <person name="Durkin A.S."/>
            <person name="Brinkac L.M."/>
            <person name="Haft D.H."/>
            <person name="Selengut J.D."/>
            <person name="Sanka R."/>
            <person name="DePew J."/>
            <person name="Purushe J."/>
            <person name="Tulsiani S.M."/>
            <person name="Graham G.C."/>
            <person name="Burns M.-A."/>
            <person name="Dohnt M.F."/>
            <person name="Smythe L.D."/>
            <person name="McKay D.B."/>
            <person name="Craig S.B."/>
            <person name="Vinetz J.M."/>
            <person name="Sutton G.G."/>
            <person name="Nierman W.C."/>
            <person name="Fouts D.E."/>
        </authorList>
    </citation>
    <scope>NUCLEOTIDE SEQUENCE [LARGE SCALE GENOMIC DNA]</scope>
    <source>
        <strain evidence="2 3">LT2050</strain>
    </source>
</reference>
<evidence type="ECO:0000313" key="3">
    <source>
        <dbReference type="Proteomes" id="UP000011778"/>
    </source>
</evidence>
<dbReference type="InterPro" id="IPR016039">
    <property type="entry name" value="Thiolase-like"/>
</dbReference>
<dbReference type="Pfam" id="PF00108">
    <property type="entry name" value="Thiolase_N"/>
    <property type="match status" value="1"/>
</dbReference>
<accession>M3G2Z1</accession>
<dbReference type="InterPro" id="IPR020616">
    <property type="entry name" value="Thiolase_N"/>
</dbReference>
<proteinExistence type="predicted"/>
<feature type="domain" description="Thiolase N-terminal" evidence="1">
    <location>
        <begin position="5"/>
        <end position="55"/>
    </location>
</feature>
<dbReference type="SUPFAM" id="SSF53901">
    <property type="entry name" value="Thiolase-like"/>
    <property type="match status" value="1"/>
</dbReference>
<evidence type="ECO:0000259" key="1">
    <source>
        <dbReference type="Pfam" id="PF00108"/>
    </source>
</evidence>
<dbReference type="GO" id="GO:0016747">
    <property type="term" value="F:acyltransferase activity, transferring groups other than amino-acyl groups"/>
    <property type="evidence" value="ECO:0007669"/>
    <property type="project" value="InterPro"/>
</dbReference>
<dbReference type="Gene3D" id="3.40.47.10">
    <property type="match status" value="1"/>
</dbReference>
<dbReference type="PANTHER" id="PTHR43365:SF1">
    <property type="entry name" value="ACETYL-COA C-ACYLTRANSFERASE"/>
    <property type="match status" value="1"/>
</dbReference>
<organism evidence="2 3">
    <name type="scientific">Leptospira interrogans serovar Copenhageni str. LT2050</name>
    <dbReference type="NCBI Taxonomy" id="1001598"/>
    <lineage>
        <taxon>Bacteria</taxon>
        <taxon>Pseudomonadati</taxon>
        <taxon>Spirochaetota</taxon>
        <taxon>Spirochaetia</taxon>
        <taxon>Leptospirales</taxon>
        <taxon>Leptospiraceae</taxon>
        <taxon>Leptospira</taxon>
    </lineage>
</organism>
<dbReference type="EMBL" id="AFMD02000493">
    <property type="protein sequence ID" value="EMG19610.1"/>
    <property type="molecule type" value="Genomic_DNA"/>
</dbReference>